<keyword evidence="5" id="KW-1133">Transmembrane helix</keyword>
<keyword evidence="11" id="KW-1185">Reference proteome</keyword>
<keyword evidence="4" id="KW-0812">Transmembrane</keyword>
<evidence type="ECO:0000256" key="7">
    <source>
        <dbReference type="ARBA" id="ARBA00023136"/>
    </source>
</evidence>
<evidence type="ECO:0000256" key="9">
    <source>
        <dbReference type="RuleBase" id="RU364020"/>
    </source>
</evidence>
<keyword evidence="9" id="KW-0735">Signal-anchor</keyword>
<evidence type="ECO:0000256" key="3">
    <source>
        <dbReference type="ARBA" id="ARBA00022679"/>
    </source>
</evidence>
<protein>
    <recommendedName>
        <fullName evidence="9">Carbohydrate sulfotransferase</fullName>
        <ecNumber evidence="9">2.8.2.-</ecNumber>
    </recommendedName>
</protein>
<dbReference type="EC" id="2.8.2.-" evidence="9"/>
<keyword evidence="9" id="KW-0119">Carbohydrate metabolism</keyword>
<evidence type="ECO:0000256" key="5">
    <source>
        <dbReference type="ARBA" id="ARBA00022989"/>
    </source>
</evidence>
<comment type="subcellular location">
    <subcellularLocation>
        <location evidence="1 9">Golgi apparatus membrane</location>
        <topology evidence="1 9">Single-pass type II membrane protein</topology>
    </subcellularLocation>
</comment>
<evidence type="ECO:0000256" key="1">
    <source>
        <dbReference type="ARBA" id="ARBA00004323"/>
    </source>
</evidence>
<comment type="caution">
    <text evidence="10">The sequence shown here is derived from an EMBL/GenBank/DDBJ whole genome shotgun (WGS) entry which is preliminary data.</text>
</comment>
<evidence type="ECO:0000256" key="6">
    <source>
        <dbReference type="ARBA" id="ARBA00023034"/>
    </source>
</evidence>
<dbReference type="Proteomes" id="UP000245119">
    <property type="component" value="Linkage Group LG13"/>
</dbReference>
<dbReference type="GO" id="GO:0008146">
    <property type="term" value="F:sulfotransferase activity"/>
    <property type="evidence" value="ECO:0007669"/>
    <property type="project" value="InterPro"/>
</dbReference>
<proteinExistence type="inferred from homology"/>
<dbReference type="GO" id="GO:0000139">
    <property type="term" value="C:Golgi membrane"/>
    <property type="evidence" value="ECO:0007669"/>
    <property type="project" value="UniProtKB-SubCell"/>
</dbReference>
<organism evidence="10 11">
    <name type="scientific">Pomacea canaliculata</name>
    <name type="common">Golden apple snail</name>
    <dbReference type="NCBI Taxonomy" id="400727"/>
    <lineage>
        <taxon>Eukaryota</taxon>
        <taxon>Metazoa</taxon>
        <taxon>Spiralia</taxon>
        <taxon>Lophotrochozoa</taxon>
        <taxon>Mollusca</taxon>
        <taxon>Gastropoda</taxon>
        <taxon>Caenogastropoda</taxon>
        <taxon>Architaenioglossa</taxon>
        <taxon>Ampullarioidea</taxon>
        <taxon>Ampullariidae</taxon>
        <taxon>Pomacea</taxon>
    </lineage>
</organism>
<keyword evidence="3 9" id="KW-0808">Transferase</keyword>
<keyword evidence="7" id="KW-0472">Membrane</keyword>
<dbReference type="InterPro" id="IPR005331">
    <property type="entry name" value="Sulfotransferase"/>
</dbReference>
<evidence type="ECO:0000313" key="10">
    <source>
        <dbReference type="EMBL" id="PVD19207.1"/>
    </source>
</evidence>
<dbReference type="PANTHER" id="PTHR12137:SF54">
    <property type="entry name" value="CARBOHYDRATE SULFOTRANSFERASE"/>
    <property type="match status" value="1"/>
</dbReference>
<dbReference type="EMBL" id="PZQS01000013">
    <property type="protein sequence ID" value="PVD19207.1"/>
    <property type="molecule type" value="Genomic_DNA"/>
</dbReference>
<reference evidence="10 11" key="1">
    <citation type="submission" date="2018-04" db="EMBL/GenBank/DDBJ databases">
        <title>The genome of golden apple snail Pomacea canaliculata provides insight into stress tolerance and invasive adaptation.</title>
        <authorList>
            <person name="Liu C."/>
            <person name="Liu B."/>
            <person name="Ren Y."/>
            <person name="Zhang Y."/>
            <person name="Wang H."/>
            <person name="Li S."/>
            <person name="Jiang F."/>
            <person name="Yin L."/>
            <person name="Zhang G."/>
            <person name="Qian W."/>
            <person name="Fan W."/>
        </authorList>
    </citation>
    <scope>NUCLEOTIDE SEQUENCE [LARGE SCALE GENOMIC DNA]</scope>
    <source>
        <strain evidence="10">SZHN2017</strain>
        <tissue evidence="10">Muscle</tissue>
    </source>
</reference>
<gene>
    <name evidence="10" type="ORF">C0Q70_19692</name>
</gene>
<keyword evidence="6 9" id="KW-0333">Golgi apparatus</keyword>
<dbReference type="PANTHER" id="PTHR12137">
    <property type="entry name" value="CARBOHYDRATE SULFOTRANSFERASE"/>
    <property type="match status" value="1"/>
</dbReference>
<accession>A0A2T7NDG1</accession>
<evidence type="ECO:0000256" key="8">
    <source>
        <dbReference type="ARBA" id="ARBA00023180"/>
    </source>
</evidence>
<evidence type="ECO:0000313" key="11">
    <source>
        <dbReference type="Proteomes" id="UP000245119"/>
    </source>
</evidence>
<sequence>MQAAPRTACVVGVVLAGVAVHLPVRYVGASRVHKGDTTSQTCPHQEAGVTPDLTNTYTRTVLSHVYVAPPTPPSEGRVPSPLLCMGSWQLRCGPHAEGRVAVMLRQVETTVEVEQTVHNMGNLIWTDTEKRSAFKVDLHATSDMSDQHLTDEQVEDRFALRRAILQRACALYGNSSLFSDHEAKFLHVESLNVSFCPIAKCSSTTWKELFSTMRSRLPAAQSQVEWSQRVDEILMFVFVRNPYSRLLSAYVDKLFSPNTLFWAATGRYIVSNFRQNASEKSRACGHDVTFSEFIKYFIHAQTTGKHRDGHFTPVHDHCHVCKFPYKYVGHLETISDDLPYLLKVMKSPVNYTKNFVNGTITNNSDMVLRGMRAGVLKCMSLEEAGRRLWKKWHIRGIISKSQLFPLSAAQMTNMSVDDFARAAIAAIATSADRKVRQRQKLEALQEAFYTVPIEDKLEVQKLLFLDFQLFGFDPSPPEVFPSAPLKNRSAFSYFSLYD</sequence>
<dbReference type="GO" id="GO:0016051">
    <property type="term" value="P:carbohydrate biosynthetic process"/>
    <property type="evidence" value="ECO:0007669"/>
    <property type="project" value="InterPro"/>
</dbReference>
<name>A0A2T7NDG1_POMCA</name>
<evidence type="ECO:0000256" key="2">
    <source>
        <dbReference type="ARBA" id="ARBA00006339"/>
    </source>
</evidence>
<dbReference type="InterPro" id="IPR018011">
    <property type="entry name" value="Carb_sulfotrans_8-10"/>
</dbReference>
<evidence type="ECO:0000256" key="4">
    <source>
        <dbReference type="ARBA" id="ARBA00022692"/>
    </source>
</evidence>
<comment type="similarity">
    <text evidence="2 9">Belongs to the sulfotransferase 2 family.</text>
</comment>
<dbReference type="Pfam" id="PF03567">
    <property type="entry name" value="Sulfotransfer_2"/>
    <property type="match status" value="1"/>
</dbReference>
<keyword evidence="8 9" id="KW-0325">Glycoprotein</keyword>
<dbReference type="OrthoDB" id="6117100at2759"/>
<dbReference type="AlphaFoldDB" id="A0A2T7NDG1"/>